<evidence type="ECO:0000259" key="7">
    <source>
        <dbReference type="Pfam" id="PF08263"/>
    </source>
</evidence>
<feature type="domain" description="Leucine-rich repeat-containing N-terminal plant-type" evidence="7">
    <location>
        <begin position="490"/>
        <end position="500"/>
    </location>
</feature>
<protein>
    <recommendedName>
        <fullName evidence="7">Leucine-rich repeat-containing N-terminal plant-type domain-containing protein</fullName>
    </recommendedName>
</protein>
<dbReference type="SMART" id="SM00369">
    <property type="entry name" value="LRR_TYP"/>
    <property type="match status" value="5"/>
</dbReference>
<dbReference type="FunFam" id="3.80.10.10:FF:000383">
    <property type="entry name" value="Leucine-rich repeat receptor protein kinase EMS1"/>
    <property type="match status" value="1"/>
</dbReference>
<name>A0A3M7L4M3_AUXPR</name>
<dbReference type="GO" id="GO:0005930">
    <property type="term" value="C:axoneme"/>
    <property type="evidence" value="ECO:0007669"/>
    <property type="project" value="UniProtKB-SubCell"/>
</dbReference>
<dbReference type="Gene3D" id="3.80.10.10">
    <property type="entry name" value="Ribonuclease Inhibitor"/>
    <property type="match status" value="2"/>
</dbReference>
<gene>
    <name evidence="8" type="ORF">APUTEX25_001891</name>
</gene>
<keyword evidence="4" id="KW-0433">Leucine-rich repeat</keyword>
<reference evidence="9" key="1">
    <citation type="journal article" date="2018" name="Algal Res.">
        <title>Characterization of plant carbon substrate utilization by Auxenochlorella protothecoides.</title>
        <authorList>
            <person name="Vogler B.W."/>
            <person name="Starkenburg S.R."/>
            <person name="Sudasinghe N."/>
            <person name="Schambach J.Y."/>
            <person name="Rollin J.A."/>
            <person name="Pattathil S."/>
            <person name="Barry A.N."/>
        </authorList>
    </citation>
    <scope>NUCLEOTIDE SEQUENCE [LARGE SCALE GENOMIC DNA]</scope>
    <source>
        <strain evidence="9">UTEX 25</strain>
    </source>
</reference>
<evidence type="ECO:0000256" key="6">
    <source>
        <dbReference type="SAM" id="Phobius"/>
    </source>
</evidence>
<keyword evidence="6" id="KW-0812">Transmembrane</keyword>
<dbReference type="FunFam" id="3.80.10.10:FF:000041">
    <property type="entry name" value="LRR receptor-like serine/threonine-protein kinase ERECTA"/>
    <property type="match status" value="1"/>
</dbReference>
<evidence type="ECO:0000256" key="3">
    <source>
        <dbReference type="ARBA" id="ARBA00022475"/>
    </source>
</evidence>
<dbReference type="InterPro" id="IPR032675">
    <property type="entry name" value="LRR_dom_sf"/>
</dbReference>
<dbReference type="Pfam" id="PF00560">
    <property type="entry name" value="LRR_1"/>
    <property type="match status" value="2"/>
</dbReference>
<dbReference type="InterPro" id="IPR050647">
    <property type="entry name" value="Plant_LRR-RLKs"/>
</dbReference>
<evidence type="ECO:0000256" key="2">
    <source>
        <dbReference type="ARBA" id="ARBA00004430"/>
    </source>
</evidence>
<dbReference type="InterPro" id="IPR003591">
    <property type="entry name" value="Leu-rich_rpt_typical-subtyp"/>
</dbReference>
<dbReference type="Proteomes" id="UP000279271">
    <property type="component" value="Unassembled WGS sequence"/>
</dbReference>
<dbReference type="InterPro" id="IPR001611">
    <property type="entry name" value="Leu-rich_rpt"/>
</dbReference>
<dbReference type="AlphaFoldDB" id="A0A3M7L4M3"/>
<evidence type="ECO:0000313" key="9">
    <source>
        <dbReference type="Proteomes" id="UP000279271"/>
    </source>
</evidence>
<evidence type="ECO:0000256" key="4">
    <source>
        <dbReference type="ARBA" id="ARBA00022614"/>
    </source>
</evidence>
<feature type="transmembrane region" description="Helical" evidence="6">
    <location>
        <begin position="314"/>
        <end position="338"/>
    </location>
</feature>
<dbReference type="PANTHER" id="PTHR48056">
    <property type="entry name" value="LRR RECEPTOR-LIKE SERINE/THREONINE-PROTEIN KINASE-RELATED"/>
    <property type="match status" value="1"/>
</dbReference>
<dbReference type="SUPFAM" id="SSF52058">
    <property type="entry name" value="L domain-like"/>
    <property type="match status" value="2"/>
</dbReference>
<dbReference type="GO" id="GO:0005524">
    <property type="term" value="F:ATP binding"/>
    <property type="evidence" value="ECO:0007669"/>
    <property type="project" value="UniProtKB-KW"/>
</dbReference>
<dbReference type="EMBL" id="QOKY01000126">
    <property type="protein sequence ID" value="RMZ57691.1"/>
    <property type="molecule type" value="Genomic_DNA"/>
</dbReference>
<feature type="domain" description="Leucine-rich repeat-containing N-terminal plant-type" evidence="7">
    <location>
        <begin position="472"/>
        <end position="481"/>
    </location>
</feature>
<evidence type="ECO:0000256" key="5">
    <source>
        <dbReference type="ARBA" id="ARBA00022737"/>
    </source>
</evidence>
<evidence type="ECO:0000313" key="8">
    <source>
        <dbReference type="EMBL" id="RMZ57691.1"/>
    </source>
</evidence>
<dbReference type="Pfam" id="PF08263">
    <property type="entry name" value="LRRNT_2"/>
    <property type="match status" value="3"/>
</dbReference>
<dbReference type="InterPro" id="IPR013210">
    <property type="entry name" value="LRR_N_plant-typ"/>
</dbReference>
<feature type="domain" description="Leucine-rich repeat-containing N-terminal plant-type" evidence="7">
    <location>
        <begin position="40"/>
        <end position="88"/>
    </location>
</feature>
<keyword evidence="6" id="KW-0472">Membrane</keyword>
<dbReference type="GO" id="GO:0005886">
    <property type="term" value="C:plasma membrane"/>
    <property type="evidence" value="ECO:0007669"/>
    <property type="project" value="UniProtKB-SubCell"/>
</dbReference>
<comment type="caution">
    <text evidence="8">The sequence shown here is derived from an EMBL/GenBank/DDBJ whole genome shotgun (WGS) entry which is preliminary data.</text>
</comment>
<keyword evidence="3" id="KW-1003">Cell membrane</keyword>
<keyword evidence="5" id="KW-0677">Repeat</keyword>
<keyword evidence="6" id="KW-1133">Transmembrane helix</keyword>
<organism evidence="8 9">
    <name type="scientific">Auxenochlorella protothecoides</name>
    <name type="common">Green microalga</name>
    <name type="synonym">Chlorella protothecoides</name>
    <dbReference type="NCBI Taxonomy" id="3075"/>
    <lineage>
        <taxon>Eukaryota</taxon>
        <taxon>Viridiplantae</taxon>
        <taxon>Chlorophyta</taxon>
        <taxon>core chlorophytes</taxon>
        <taxon>Trebouxiophyceae</taxon>
        <taxon>Chlorellales</taxon>
        <taxon>Chlorellaceae</taxon>
        <taxon>Auxenochlorella</taxon>
    </lineage>
</organism>
<dbReference type="Pfam" id="PF13855">
    <property type="entry name" value="LRR_8"/>
    <property type="match status" value="1"/>
</dbReference>
<proteinExistence type="predicted"/>
<comment type="subcellular location">
    <subcellularLocation>
        <location evidence="1">Cell membrane</location>
    </subcellularLocation>
    <subcellularLocation>
        <location evidence="2">Cytoplasm</location>
        <location evidence="2">Cytoskeleton</location>
        <location evidence="2">Cilium axoneme</location>
    </subcellularLocation>
</comment>
<evidence type="ECO:0000256" key="1">
    <source>
        <dbReference type="ARBA" id="ARBA00004236"/>
    </source>
</evidence>
<sequence>MSLPQGPHHPGRSWTSAHWLAIAATIMAMCMTHVTAIGDPGDVLALQSLASTLTDIPSSWDRQNLDPCSGVECPREPCPSAWQGVSCSGGRVVGITLSGSGSPGPGSPTLPAALANATQLHQLQLRGLGLTGTIPPGLGALASLVSLDLNFNQLTGSIPVTLGSLDQLQYLGLQQNRLTGQLPPSLAGCGSLRMLQLSANELSGSLPDAWGGLQSLVVLDLDGNQLSGRLPPQWFRLQGLSMVHLASNQLLGPFPTSWQAMSNLSRMDVSGNCGLCGPPLDPPSPDFQLDSSGTGLGQSCDTVDCHPPAGARQWAPIIVACVLGLFLLLVIPLAIFVIRRSLRQHAARVDAARAGADPGDAEKAPQETPPFHTAELFQVAMPDGARVSMVCISDGLRRDEATTDDEATAGGDPLDPVVFPALHRVTGQGSLGTWCLLAGLVLSWNPAHARTDPDTVLALQEAGAELACAVPAWNESGDPCSAATCGAAGSPACAWPGVACEAWAVVGLALPSAGCTGTLSPALGQLPGLRRLDLSSNALWGGVPDALGALGALRALSMKPTASS</sequence>
<accession>A0A3M7L4M3</accession>